<protein>
    <recommendedName>
        <fullName evidence="5">Cns1/TTC4 wheel domain-containing protein</fullName>
    </recommendedName>
</protein>
<dbReference type="InParanoid" id="A0A151GQT4"/>
<dbReference type="EMBL" id="LAYC01000001">
    <property type="protein sequence ID" value="KYK59453.1"/>
    <property type="molecule type" value="Genomic_DNA"/>
</dbReference>
<dbReference type="InterPro" id="IPR019734">
    <property type="entry name" value="TPR_rpt"/>
</dbReference>
<dbReference type="GO" id="GO:0005634">
    <property type="term" value="C:nucleus"/>
    <property type="evidence" value="ECO:0007669"/>
    <property type="project" value="TreeGrafter"/>
</dbReference>
<dbReference type="GO" id="GO:0051879">
    <property type="term" value="F:Hsp90 protein binding"/>
    <property type="evidence" value="ECO:0007669"/>
    <property type="project" value="InterPro"/>
</dbReference>
<dbReference type="GeneID" id="63713226"/>
<dbReference type="CDD" id="cd21381">
    <property type="entry name" value="CTWD_TTC4"/>
    <property type="match status" value="1"/>
</dbReference>
<dbReference type="AlphaFoldDB" id="A0A151GQT4"/>
<dbReference type="InterPro" id="IPR011990">
    <property type="entry name" value="TPR-like_helical_dom_sf"/>
</dbReference>
<evidence type="ECO:0000313" key="6">
    <source>
        <dbReference type="EMBL" id="KYK59453.1"/>
    </source>
</evidence>
<evidence type="ECO:0000256" key="4">
    <source>
        <dbReference type="SAM" id="MobiDB-lite"/>
    </source>
</evidence>
<feature type="region of interest" description="Disordered" evidence="4">
    <location>
        <begin position="17"/>
        <end position="45"/>
    </location>
</feature>
<feature type="compositionally biased region" description="Polar residues" evidence="4">
    <location>
        <begin position="18"/>
        <end position="34"/>
    </location>
</feature>
<gene>
    <name evidence="6" type="ORF">DCS_00583</name>
</gene>
<dbReference type="SUPFAM" id="SSF48452">
    <property type="entry name" value="TPR-like"/>
    <property type="match status" value="1"/>
</dbReference>
<comment type="caution">
    <text evidence="6">The sequence shown here is derived from an EMBL/GenBank/DDBJ whole genome shotgun (WGS) entry which is preliminary data.</text>
</comment>
<dbReference type="PANTHER" id="PTHR46035">
    <property type="entry name" value="TETRATRICOPEPTIDE REPEAT PROTEIN 4"/>
    <property type="match status" value="1"/>
</dbReference>
<dbReference type="GO" id="GO:0006457">
    <property type="term" value="P:protein folding"/>
    <property type="evidence" value="ECO:0007669"/>
    <property type="project" value="TreeGrafter"/>
</dbReference>
<comment type="similarity">
    <text evidence="3">Belongs to the TTC4 family.</text>
</comment>
<dbReference type="SMART" id="SM00028">
    <property type="entry name" value="TPR"/>
    <property type="match status" value="2"/>
</dbReference>
<evidence type="ECO:0000256" key="1">
    <source>
        <dbReference type="ARBA" id="ARBA00022737"/>
    </source>
</evidence>
<proteinExistence type="inferred from homology"/>
<accession>A0A151GQT4</accession>
<dbReference type="Proteomes" id="UP000076580">
    <property type="component" value="Chromosome 01"/>
</dbReference>
<keyword evidence="2" id="KW-0802">TPR repeat</keyword>
<evidence type="ECO:0000259" key="5">
    <source>
        <dbReference type="Pfam" id="PF18972"/>
    </source>
</evidence>
<dbReference type="FunCoup" id="A0A151GQT4">
    <property type="interactions" value="1126"/>
</dbReference>
<evidence type="ECO:0000313" key="7">
    <source>
        <dbReference type="Proteomes" id="UP000076580"/>
    </source>
</evidence>
<dbReference type="STRING" id="98403.A0A151GQT4"/>
<dbReference type="Gene3D" id="1.25.40.10">
    <property type="entry name" value="Tetratricopeptide repeat domain"/>
    <property type="match status" value="1"/>
</dbReference>
<reference evidence="6 7" key="1">
    <citation type="journal article" date="2016" name="Sci. Rep.">
        <title>Insights into Adaptations to a Near-Obligate Nematode Endoparasitic Lifestyle from the Finished Genome of Drechmeria coniospora.</title>
        <authorList>
            <person name="Zhang L."/>
            <person name="Zhou Z."/>
            <person name="Guo Q."/>
            <person name="Fokkens L."/>
            <person name="Miskei M."/>
            <person name="Pocsi I."/>
            <person name="Zhang W."/>
            <person name="Chen M."/>
            <person name="Wang L."/>
            <person name="Sun Y."/>
            <person name="Donzelli B.G."/>
            <person name="Gibson D.M."/>
            <person name="Nelson D.R."/>
            <person name="Luo J.G."/>
            <person name="Rep M."/>
            <person name="Liu H."/>
            <person name="Yang S."/>
            <person name="Wang J."/>
            <person name="Krasnoff S.B."/>
            <person name="Xu Y."/>
            <person name="Molnar I."/>
            <person name="Lin M."/>
        </authorList>
    </citation>
    <scope>NUCLEOTIDE SEQUENCE [LARGE SCALE GENOMIC DNA]</scope>
    <source>
        <strain evidence="6 7">ARSEF 6962</strain>
    </source>
</reference>
<organism evidence="6 7">
    <name type="scientific">Drechmeria coniospora</name>
    <name type="common">Nematophagous fungus</name>
    <name type="synonym">Meria coniospora</name>
    <dbReference type="NCBI Taxonomy" id="98403"/>
    <lineage>
        <taxon>Eukaryota</taxon>
        <taxon>Fungi</taxon>
        <taxon>Dikarya</taxon>
        <taxon>Ascomycota</taxon>
        <taxon>Pezizomycotina</taxon>
        <taxon>Sordariomycetes</taxon>
        <taxon>Hypocreomycetidae</taxon>
        <taxon>Hypocreales</taxon>
        <taxon>Ophiocordycipitaceae</taxon>
        <taxon>Drechmeria</taxon>
    </lineage>
</organism>
<keyword evidence="1" id="KW-0677">Repeat</keyword>
<evidence type="ECO:0000256" key="2">
    <source>
        <dbReference type="ARBA" id="ARBA00022803"/>
    </source>
</evidence>
<dbReference type="RefSeq" id="XP_040658805.1">
    <property type="nucleotide sequence ID" value="XM_040797922.1"/>
</dbReference>
<evidence type="ECO:0000256" key="3">
    <source>
        <dbReference type="ARBA" id="ARBA00023602"/>
    </source>
</evidence>
<dbReference type="InterPro" id="IPR044059">
    <property type="entry name" value="Csn1/TTC4_wheel"/>
</dbReference>
<dbReference type="GO" id="GO:0005829">
    <property type="term" value="C:cytosol"/>
    <property type="evidence" value="ECO:0007669"/>
    <property type="project" value="TreeGrafter"/>
</dbReference>
<keyword evidence="7" id="KW-1185">Reference proteome</keyword>
<dbReference type="GO" id="GO:0030544">
    <property type="term" value="F:Hsp70 protein binding"/>
    <property type="evidence" value="ECO:0007669"/>
    <property type="project" value="TreeGrafter"/>
</dbReference>
<sequence>MDVDEISRRIEEAMDLACQQQASTVSPASVPTETEATKPSMPPARVANAGKTVDEVWAELNKSPLFMTELEENDDTAALQALSYEGTALENCADFKERGNDCFKVRGYADAREFYTKGVLVLVAEERKRARGETTTDPDGVPDSDEEIARQRAMLEALHVNRAACHLALANYRSCWLDCAAALRLNPRNIKACYRSARALLAVDRVDEADDVCAAGLALDPDNKPLREAAADIAKRARLLAAKKAVEEARIATAQHREKLLEAALAARNIPTRRTDKPPEMADMKLALVPDPDDPRSTLSFPTVLLYPLQMESDVIKGFEETQSLGDHLAYILPPPWDEKAAYGNAAAVSCFVETRDGGLLKMGKRVPLLQVLGTGRVEVVDEVLRIFVLPTAEADAWVTLFKSQRAAQKGVR</sequence>
<name>A0A151GQT4_DRECN</name>
<feature type="domain" description="Cns1/TTC4 wheel" evidence="5">
    <location>
        <begin position="291"/>
        <end position="400"/>
    </location>
</feature>
<dbReference type="PANTHER" id="PTHR46035:SF1">
    <property type="entry name" value="TETRATRICOPEPTIDE REPEAT PROTEIN 4"/>
    <property type="match status" value="1"/>
</dbReference>
<dbReference type="Pfam" id="PF18972">
    <property type="entry name" value="Wheel"/>
    <property type="match status" value="1"/>
</dbReference>